<proteinExistence type="predicted"/>
<sequence>MENSTQRAKCELRRGLSVQGRGTRPLSSTALSSGCGIKCHVTLYSVPLNFVLPDHDQLFRNADFLVLDELELPDFCKGTPASWEHQLLNLDDFRRGTLTTWILAKMTL</sequence>
<dbReference type="AlphaFoldDB" id="A0A2I1HTR0"/>
<dbReference type="Proteomes" id="UP000234323">
    <property type="component" value="Unassembled WGS sequence"/>
</dbReference>
<comment type="caution">
    <text evidence="1">The sequence shown here is derived from an EMBL/GenBank/DDBJ whole genome shotgun (WGS) entry which is preliminary data.</text>
</comment>
<gene>
    <name evidence="1" type="ORF">RhiirA4_432428</name>
</gene>
<dbReference type="PROSITE" id="PS51257">
    <property type="entry name" value="PROKAR_LIPOPROTEIN"/>
    <property type="match status" value="1"/>
</dbReference>
<name>A0A2I1HTR0_9GLOM</name>
<protein>
    <submittedName>
        <fullName evidence="1">Uncharacterized protein</fullName>
    </submittedName>
</protein>
<dbReference type="EMBL" id="LLXI01006781">
    <property type="protein sequence ID" value="PKY62275.1"/>
    <property type="molecule type" value="Genomic_DNA"/>
</dbReference>
<keyword evidence="2" id="KW-1185">Reference proteome</keyword>
<evidence type="ECO:0000313" key="1">
    <source>
        <dbReference type="EMBL" id="PKY62275.1"/>
    </source>
</evidence>
<organism evidence="1 2">
    <name type="scientific">Rhizophagus irregularis</name>
    <dbReference type="NCBI Taxonomy" id="588596"/>
    <lineage>
        <taxon>Eukaryota</taxon>
        <taxon>Fungi</taxon>
        <taxon>Fungi incertae sedis</taxon>
        <taxon>Mucoromycota</taxon>
        <taxon>Glomeromycotina</taxon>
        <taxon>Glomeromycetes</taxon>
        <taxon>Glomerales</taxon>
        <taxon>Glomeraceae</taxon>
        <taxon>Rhizophagus</taxon>
    </lineage>
</organism>
<reference evidence="1 2" key="1">
    <citation type="submission" date="2015-10" db="EMBL/GenBank/DDBJ databases">
        <title>Genome analyses suggest a sexual origin of heterokaryosis in a supposedly ancient asexual fungus.</title>
        <authorList>
            <person name="Ropars J."/>
            <person name="Sedzielewska K."/>
            <person name="Noel J."/>
            <person name="Charron P."/>
            <person name="Farinelli L."/>
            <person name="Marton T."/>
            <person name="Kruger M."/>
            <person name="Pelin A."/>
            <person name="Brachmann A."/>
            <person name="Corradi N."/>
        </authorList>
    </citation>
    <scope>NUCLEOTIDE SEQUENCE [LARGE SCALE GENOMIC DNA]</scope>
    <source>
        <strain evidence="1 2">A4</strain>
    </source>
</reference>
<evidence type="ECO:0000313" key="2">
    <source>
        <dbReference type="Proteomes" id="UP000234323"/>
    </source>
</evidence>
<accession>A0A2I1HTR0</accession>